<dbReference type="Gene3D" id="2.40.10.120">
    <property type="match status" value="1"/>
</dbReference>
<dbReference type="PROSITE" id="PS50106">
    <property type="entry name" value="PDZ"/>
    <property type="match status" value="1"/>
</dbReference>
<dbReference type="PANTHER" id="PTHR43343">
    <property type="entry name" value="PEPTIDASE S12"/>
    <property type="match status" value="1"/>
</dbReference>
<feature type="active site" description="Charge relay system" evidence="6">
    <location>
        <position position="139"/>
    </location>
</feature>
<feature type="binding site" evidence="7">
    <location>
        <begin position="246"/>
        <end position="248"/>
    </location>
    <ligand>
        <name>substrate</name>
    </ligand>
</feature>
<keyword evidence="5" id="KW-0720">Serine protease</keyword>
<feature type="binding site" evidence="7">
    <location>
        <position position="169"/>
    </location>
    <ligand>
        <name>substrate</name>
    </ligand>
</feature>
<evidence type="ECO:0000256" key="4">
    <source>
        <dbReference type="ARBA" id="ARBA00022801"/>
    </source>
</evidence>
<keyword evidence="2" id="KW-0732">Signal</keyword>
<dbReference type="NCBIfam" id="TIGR02037">
    <property type="entry name" value="degP_htrA_DO"/>
    <property type="match status" value="1"/>
</dbReference>
<evidence type="ECO:0000256" key="6">
    <source>
        <dbReference type="PIRSR" id="PIRSR611782-1"/>
    </source>
</evidence>
<dbReference type="GO" id="GO:0004252">
    <property type="term" value="F:serine-type endopeptidase activity"/>
    <property type="evidence" value="ECO:0007669"/>
    <property type="project" value="InterPro"/>
</dbReference>
<dbReference type="Gene3D" id="2.30.42.10">
    <property type="match status" value="1"/>
</dbReference>
<gene>
    <name evidence="9" type="ORF">Hsw_3542</name>
</gene>
<sequence length="502" mass="53921">MQAKQMMLGLFGSAILGGGVAVGGYKLLEPERALSPQAIAADPNVRYTSELRNSTYTVPEGLNFTAAAASVTPAVVHVMTEYAPKASQNDAARMDPFLRQFFGDELEQYHGRGRQQGPQQGSGSGVIIAANGYIVTNNHVIEKADKIEVVMDDKRKYKATLVGTDPNTDLALLKVEADNLPFIRYGNSDNVKVGEWVLAVGNPFNLNSTVTAGIISAKGRNINILRREDGMGVESFLQTDAVVNPGNSGGALVNLNGDLIGINSAIASQTGSFVGYSFAVPSSIVSKVIDDLLKYKVVQRALLGVQIREVDAQLASEKKLKSLNGVYVMGAGKTSSAAQAGIEEGDIITEINGVKVNTSSQLQEQVARFRPGDKIKVTYLRDEKERTATATLRNSTGTTDIIREEVASVVKYEGASLAPVSKQEQSKLDIEGGAKITGIRNSNFRETGIADGFIITRIDKNRVEKPQDVQRYLEAAKETEGALVEGVYPDGRKAYYPIGQAQ</sequence>
<feature type="domain" description="PDZ" evidence="8">
    <location>
        <begin position="292"/>
        <end position="383"/>
    </location>
</feature>
<dbReference type="HOGENOM" id="CLU_020120_1_0_10"/>
<proteinExistence type="predicted"/>
<reference evidence="9 10" key="1">
    <citation type="submission" date="2014-01" db="EMBL/GenBank/DDBJ databases">
        <title>Complete genome sequence of ionizing-radiation resistance bacterium Hymenobacter swuensis DY53.</title>
        <authorList>
            <person name="Jung J.-H."/>
            <person name="Jeong S.-W."/>
            <person name="Joe M.-H."/>
            <person name="Cho y.-j."/>
            <person name="Kim M.-K."/>
            <person name="Lim S.-Y."/>
        </authorList>
    </citation>
    <scope>NUCLEOTIDE SEQUENCE [LARGE SCALE GENOMIC DNA]</scope>
    <source>
        <strain evidence="9 10">DY53</strain>
    </source>
</reference>
<evidence type="ECO:0000256" key="2">
    <source>
        <dbReference type="ARBA" id="ARBA00022729"/>
    </source>
</evidence>
<evidence type="ECO:0000313" key="9">
    <source>
        <dbReference type="EMBL" id="AHJ99137.1"/>
    </source>
</evidence>
<dbReference type="SUPFAM" id="SSF50156">
    <property type="entry name" value="PDZ domain-like"/>
    <property type="match status" value="1"/>
</dbReference>
<keyword evidence="1 9" id="KW-0645">Protease</keyword>
<keyword evidence="3" id="KW-0677">Repeat</keyword>
<dbReference type="PATRIC" id="fig|1227739.3.peg.3698"/>
<keyword evidence="10" id="KW-1185">Reference proteome</keyword>
<accession>W8F522</accession>
<evidence type="ECO:0000256" key="3">
    <source>
        <dbReference type="ARBA" id="ARBA00022737"/>
    </source>
</evidence>
<organism evidence="9 10">
    <name type="scientific">Hymenobacter swuensis DY53</name>
    <dbReference type="NCBI Taxonomy" id="1227739"/>
    <lineage>
        <taxon>Bacteria</taxon>
        <taxon>Pseudomonadati</taxon>
        <taxon>Bacteroidota</taxon>
        <taxon>Cytophagia</taxon>
        <taxon>Cytophagales</taxon>
        <taxon>Hymenobacteraceae</taxon>
        <taxon>Hymenobacter</taxon>
    </lineage>
</organism>
<dbReference type="AlphaFoldDB" id="W8F522"/>
<dbReference type="PRINTS" id="PR00834">
    <property type="entry name" value="PROTEASES2C"/>
</dbReference>
<evidence type="ECO:0000256" key="1">
    <source>
        <dbReference type="ARBA" id="ARBA00022670"/>
    </source>
</evidence>
<dbReference type="Pfam" id="PF13180">
    <property type="entry name" value="PDZ_2"/>
    <property type="match status" value="1"/>
</dbReference>
<name>W8F522_9BACT</name>
<protein>
    <submittedName>
        <fullName evidence="9">Serine protease</fullName>
    </submittedName>
</protein>
<dbReference type="GO" id="GO:0006508">
    <property type="term" value="P:proteolysis"/>
    <property type="evidence" value="ECO:0007669"/>
    <property type="project" value="UniProtKB-KW"/>
</dbReference>
<dbReference type="PANTHER" id="PTHR43343:SF3">
    <property type="entry name" value="PROTEASE DO-LIKE 8, CHLOROPLASTIC"/>
    <property type="match status" value="1"/>
</dbReference>
<dbReference type="InterPro" id="IPR001478">
    <property type="entry name" value="PDZ"/>
</dbReference>
<evidence type="ECO:0000256" key="7">
    <source>
        <dbReference type="PIRSR" id="PIRSR611782-2"/>
    </source>
</evidence>
<keyword evidence="4" id="KW-0378">Hydrolase</keyword>
<feature type="active site" description="Charge relay system" evidence="6">
    <location>
        <position position="169"/>
    </location>
</feature>
<dbReference type="KEGG" id="hsw:Hsw_3542"/>
<dbReference type="SUPFAM" id="SSF50494">
    <property type="entry name" value="Trypsin-like serine proteases"/>
    <property type="match status" value="1"/>
</dbReference>
<feature type="binding site" evidence="7">
    <location>
        <position position="81"/>
    </location>
    <ligand>
        <name>substrate</name>
    </ligand>
</feature>
<dbReference type="InterPro" id="IPR036034">
    <property type="entry name" value="PDZ_sf"/>
</dbReference>
<dbReference type="eggNOG" id="COG0265">
    <property type="taxonomic scope" value="Bacteria"/>
</dbReference>
<evidence type="ECO:0000256" key="5">
    <source>
        <dbReference type="ARBA" id="ARBA00022825"/>
    </source>
</evidence>
<dbReference type="InterPro" id="IPR001940">
    <property type="entry name" value="Peptidase_S1C"/>
</dbReference>
<dbReference type="Pfam" id="PF13365">
    <property type="entry name" value="Trypsin_2"/>
    <property type="match status" value="1"/>
</dbReference>
<dbReference type="InterPro" id="IPR009003">
    <property type="entry name" value="Peptidase_S1_PA"/>
</dbReference>
<dbReference type="RefSeq" id="WP_044003202.1">
    <property type="nucleotide sequence ID" value="NZ_CP007145.1"/>
</dbReference>
<dbReference type="Proteomes" id="UP000019423">
    <property type="component" value="Chromosome"/>
</dbReference>
<evidence type="ECO:0000313" key="10">
    <source>
        <dbReference type="Proteomes" id="UP000019423"/>
    </source>
</evidence>
<dbReference type="SMART" id="SM00228">
    <property type="entry name" value="PDZ"/>
    <property type="match status" value="1"/>
</dbReference>
<feature type="binding site" evidence="7">
    <location>
        <position position="139"/>
    </location>
    <ligand>
        <name>substrate</name>
    </ligand>
</feature>
<feature type="active site" description="Charge relay system" evidence="6">
    <location>
        <position position="248"/>
    </location>
</feature>
<dbReference type="EMBL" id="CP007145">
    <property type="protein sequence ID" value="AHJ99137.1"/>
    <property type="molecule type" value="Genomic_DNA"/>
</dbReference>
<evidence type="ECO:0000259" key="8">
    <source>
        <dbReference type="PROSITE" id="PS50106"/>
    </source>
</evidence>
<dbReference type="InterPro" id="IPR011782">
    <property type="entry name" value="Pept_S1C_Do"/>
</dbReference>
<dbReference type="InterPro" id="IPR051201">
    <property type="entry name" value="Chloro_Bact_Ser_Proteases"/>
</dbReference>
<dbReference type="STRING" id="1227739.Hsw_3542"/>